<dbReference type="InterPro" id="IPR036188">
    <property type="entry name" value="FAD/NAD-bd_sf"/>
</dbReference>
<keyword evidence="1" id="KW-0560">Oxidoreductase</keyword>
<dbReference type="SUPFAM" id="SSF51905">
    <property type="entry name" value="FAD/NAD(P)-binding domain"/>
    <property type="match status" value="1"/>
</dbReference>
<keyword evidence="4" id="KW-1185">Reference proteome</keyword>
<organism evidence="3 4">
    <name type="scientific">Paractinoplanes bogorensis</name>
    <dbReference type="NCBI Taxonomy" id="1610840"/>
    <lineage>
        <taxon>Bacteria</taxon>
        <taxon>Bacillati</taxon>
        <taxon>Actinomycetota</taxon>
        <taxon>Actinomycetes</taxon>
        <taxon>Micromonosporales</taxon>
        <taxon>Micromonosporaceae</taxon>
        <taxon>Paractinoplanes</taxon>
    </lineage>
</organism>
<dbReference type="PANTHER" id="PTHR43476">
    <property type="entry name" value="3-(3-HYDROXY-PHENYL)PROPIONATE/3-HYDROXYCINNAMIC ACID HYDROXYLASE"/>
    <property type="match status" value="1"/>
</dbReference>
<dbReference type="Gene3D" id="3.50.50.60">
    <property type="entry name" value="FAD/NAD(P)-binding domain"/>
    <property type="match status" value="1"/>
</dbReference>
<reference evidence="3 4" key="1">
    <citation type="submission" date="2021-06" db="EMBL/GenBank/DDBJ databases">
        <title>Actinoplanes lichenicola sp. nov., and Actinoplanes ovalisporus sp. nov., isolated from lichen in Thailand.</title>
        <authorList>
            <person name="Saeng-In P."/>
            <person name="Kanchanasin P."/>
            <person name="Yuki M."/>
            <person name="Kudo T."/>
            <person name="Ohkuma M."/>
            <person name="Phongsopitanun W."/>
            <person name="Tanasupawat S."/>
        </authorList>
    </citation>
    <scope>NUCLEOTIDE SEQUENCE [LARGE SCALE GENOMIC DNA]</scope>
    <source>
        <strain evidence="3 4">NBRC 110975</strain>
    </source>
</reference>
<evidence type="ECO:0000313" key="4">
    <source>
        <dbReference type="Proteomes" id="UP001519654"/>
    </source>
</evidence>
<dbReference type="PRINTS" id="PR00420">
    <property type="entry name" value="RNGMNOXGNASE"/>
</dbReference>
<proteinExistence type="predicted"/>
<evidence type="ECO:0000256" key="1">
    <source>
        <dbReference type="ARBA" id="ARBA00023002"/>
    </source>
</evidence>
<dbReference type="Proteomes" id="UP001519654">
    <property type="component" value="Unassembled WGS sequence"/>
</dbReference>
<dbReference type="Gene3D" id="3.30.70.2450">
    <property type="match status" value="1"/>
</dbReference>
<protein>
    <submittedName>
        <fullName evidence="3">FAD-dependent monooxygenase</fullName>
    </submittedName>
</protein>
<evidence type="ECO:0000259" key="2">
    <source>
        <dbReference type="Pfam" id="PF01494"/>
    </source>
</evidence>
<evidence type="ECO:0000313" key="3">
    <source>
        <dbReference type="EMBL" id="MBU2668164.1"/>
    </source>
</evidence>
<dbReference type="RefSeq" id="WP_215792408.1">
    <property type="nucleotide sequence ID" value="NZ_JAHKKG010000010.1"/>
</dbReference>
<feature type="domain" description="FAD-binding" evidence="2">
    <location>
        <begin position="19"/>
        <end position="355"/>
    </location>
</feature>
<dbReference type="InterPro" id="IPR002938">
    <property type="entry name" value="FAD-bd"/>
</dbReference>
<accession>A0ABS5YZN7</accession>
<dbReference type="InterPro" id="IPR050631">
    <property type="entry name" value="PheA/TfdB_FAD_monoxygenase"/>
</dbReference>
<dbReference type="EMBL" id="JAHKKG010000010">
    <property type="protein sequence ID" value="MBU2668164.1"/>
    <property type="molecule type" value="Genomic_DNA"/>
</dbReference>
<dbReference type="Pfam" id="PF01494">
    <property type="entry name" value="FAD_binding_3"/>
    <property type="match status" value="1"/>
</dbReference>
<gene>
    <name evidence="3" type="ORF">KOI35_32100</name>
</gene>
<dbReference type="PANTHER" id="PTHR43476:SF3">
    <property type="entry name" value="FAD-BINDING MONOOXYGENASE"/>
    <property type="match status" value="1"/>
</dbReference>
<sequence length="408" mass="44544">MSSTSDHISALPSQAGPDTVVVLGLGPVGSVAALALAVRGITVIALESDHEQYANPLESRASTFHPPTLEMLDELGVTDELLGTGLRAPTYQHRDRRDGVVAGFDLALLAGDTRYPFRLQSEQSNLVRIVRRRLGEFPHVRVVSGAEVTAVRQDASGVELTLPTGTLTAQWVVAADGSNSIARRDLDIGFDGITYPERFLVASTTTDLAELLDDLAYVNYVSDPDEWLVLLRTPRHWRVLFPIEDGADLDRVQDPAEIARRLQGVAEYPPGYDVTHTTLYNVHQRVAATFRDRRVLLVGDAAHINNPLGGMGMNSGIHDAVAAVKALEATFGGASEALDEFAETRRTVALEYVQKATHRNWQTMQERDPAVRAEQHERLRAIAADPVRARDYLLEAAMLAPARPVPAT</sequence>
<keyword evidence="3" id="KW-0503">Monooxygenase</keyword>
<dbReference type="GO" id="GO:0004497">
    <property type="term" value="F:monooxygenase activity"/>
    <property type="evidence" value="ECO:0007669"/>
    <property type="project" value="UniProtKB-KW"/>
</dbReference>
<name>A0ABS5YZN7_9ACTN</name>
<comment type="caution">
    <text evidence="3">The sequence shown here is derived from an EMBL/GenBank/DDBJ whole genome shotgun (WGS) entry which is preliminary data.</text>
</comment>